<evidence type="ECO:0000259" key="6">
    <source>
        <dbReference type="PROSITE" id="PS50835"/>
    </source>
</evidence>
<feature type="domain" description="Ig-like" evidence="6">
    <location>
        <begin position="1517"/>
        <end position="1607"/>
    </location>
</feature>
<feature type="domain" description="Ig-like" evidence="6">
    <location>
        <begin position="901"/>
        <end position="989"/>
    </location>
</feature>
<dbReference type="InterPro" id="IPR007110">
    <property type="entry name" value="Ig-like_dom"/>
</dbReference>
<feature type="domain" description="Ig-like" evidence="6">
    <location>
        <begin position="104"/>
        <end position="192"/>
    </location>
</feature>
<proteinExistence type="predicted"/>
<dbReference type="InterPro" id="IPR013783">
    <property type="entry name" value="Ig-like_fold"/>
</dbReference>
<dbReference type="InterPro" id="IPR013098">
    <property type="entry name" value="Ig_I-set"/>
</dbReference>
<dbReference type="CDD" id="cd20972">
    <property type="entry name" value="IgI_2_Titin_Z1z2-like"/>
    <property type="match status" value="1"/>
</dbReference>
<dbReference type="CDD" id="cd20951">
    <property type="entry name" value="IgI_titin_I1-like"/>
    <property type="match status" value="1"/>
</dbReference>
<feature type="domain" description="Ig-like" evidence="6">
    <location>
        <begin position="1261"/>
        <end position="1339"/>
    </location>
</feature>
<dbReference type="Pfam" id="PF07679">
    <property type="entry name" value="I-set"/>
    <property type="match status" value="18"/>
</dbReference>
<feature type="domain" description="Ig-like" evidence="6">
    <location>
        <begin position="2391"/>
        <end position="2490"/>
    </location>
</feature>
<gene>
    <name evidence="7" type="ORF">APTSU1_000170200</name>
</gene>
<organism evidence="7 8">
    <name type="scientific">Apodemus speciosus</name>
    <name type="common">Large Japanese field mouse</name>
    <dbReference type="NCBI Taxonomy" id="105296"/>
    <lineage>
        <taxon>Eukaryota</taxon>
        <taxon>Metazoa</taxon>
        <taxon>Chordata</taxon>
        <taxon>Craniata</taxon>
        <taxon>Vertebrata</taxon>
        <taxon>Euteleostomi</taxon>
        <taxon>Mammalia</taxon>
        <taxon>Eutheria</taxon>
        <taxon>Euarchontoglires</taxon>
        <taxon>Glires</taxon>
        <taxon>Rodentia</taxon>
        <taxon>Myomorpha</taxon>
        <taxon>Muroidea</taxon>
        <taxon>Muridae</taxon>
        <taxon>Murinae</taxon>
        <taxon>Apodemus</taxon>
    </lineage>
</organism>
<feature type="domain" description="Ig-like" evidence="6">
    <location>
        <begin position="2314"/>
        <end position="2387"/>
    </location>
</feature>
<name>A0ABQ0EHE2_APOSI</name>
<feature type="region of interest" description="Disordered" evidence="5">
    <location>
        <begin position="1367"/>
        <end position="1404"/>
    </location>
</feature>
<dbReference type="SUPFAM" id="SSF48726">
    <property type="entry name" value="Immunoglobulin"/>
    <property type="match status" value="19"/>
</dbReference>
<feature type="domain" description="Ig-like" evidence="6">
    <location>
        <begin position="6"/>
        <end position="98"/>
    </location>
</feature>
<dbReference type="PANTHER" id="PTHR35971">
    <property type="entry name" value="SI:DKEY-31G6.6"/>
    <property type="match status" value="1"/>
</dbReference>
<evidence type="ECO:0000256" key="2">
    <source>
        <dbReference type="ARBA" id="ARBA00022490"/>
    </source>
</evidence>
<dbReference type="InterPro" id="IPR036179">
    <property type="entry name" value="Ig-like_dom_sf"/>
</dbReference>
<evidence type="ECO:0000256" key="3">
    <source>
        <dbReference type="ARBA" id="ARBA00022553"/>
    </source>
</evidence>
<evidence type="ECO:0000313" key="7">
    <source>
        <dbReference type="EMBL" id="GAB1286472.1"/>
    </source>
</evidence>
<keyword evidence="3" id="KW-0597">Phosphoprotein</keyword>
<feature type="region of interest" description="Disordered" evidence="5">
    <location>
        <begin position="809"/>
        <end position="843"/>
    </location>
</feature>
<feature type="domain" description="Ig-like" evidence="6">
    <location>
        <begin position="1664"/>
        <end position="1754"/>
    </location>
</feature>
<dbReference type="InterPro" id="IPR003598">
    <property type="entry name" value="Ig_sub2"/>
</dbReference>
<dbReference type="CDD" id="cd00096">
    <property type="entry name" value="Ig"/>
    <property type="match status" value="1"/>
</dbReference>
<keyword evidence="2" id="KW-0963">Cytoplasm</keyword>
<evidence type="ECO:0000313" key="8">
    <source>
        <dbReference type="Proteomes" id="UP001623349"/>
    </source>
</evidence>
<evidence type="ECO:0000256" key="1">
    <source>
        <dbReference type="ARBA" id="ARBA00004496"/>
    </source>
</evidence>
<dbReference type="CDD" id="cd20974">
    <property type="entry name" value="IgI_1_Titin_Z1z2-like"/>
    <property type="match status" value="1"/>
</dbReference>
<feature type="domain" description="Ig-like" evidence="6">
    <location>
        <begin position="2039"/>
        <end position="2128"/>
    </location>
</feature>
<comment type="subcellular location">
    <subcellularLocation>
        <location evidence="1">Cytoplasm</location>
    </subcellularLocation>
</comment>
<feature type="domain" description="Ig-like" evidence="6">
    <location>
        <begin position="1802"/>
        <end position="1889"/>
    </location>
</feature>
<keyword evidence="8" id="KW-1185">Reference proteome</keyword>
<dbReference type="InterPro" id="IPR015129">
    <property type="entry name" value="Titin_Z_rpt"/>
</dbReference>
<evidence type="ECO:0000256" key="4">
    <source>
        <dbReference type="ARBA" id="ARBA00023157"/>
    </source>
</evidence>
<dbReference type="PROSITE" id="PS50835">
    <property type="entry name" value="IG_LIKE"/>
    <property type="match status" value="14"/>
</dbReference>
<reference evidence="7 8" key="1">
    <citation type="submission" date="2024-08" db="EMBL/GenBank/DDBJ databases">
        <title>The draft genome of Apodemus speciosus.</title>
        <authorList>
            <person name="Nabeshima K."/>
            <person name="Suzuki S."/>
            <person name="Onuma M."/>
        </authorList>
    </citation>
    <scope>NUCLEOTIDE SEQUENCE [LARGE SCALE GENOMIC DNA]</scope>
    <source>
        <strain evidence="7">IB14-021</strain>
    </source>
</reference>
<dbReference type="EMBL" id="BAAFST010000002">
    <property type="protein sequence ID" value="GAB1286472.1"/>
    <property type="molecule type" value="Genomic_DNA"/>
</dbReference>
<feature type="domain" description="Ig-like" evidence="6">
    <location>
        <begin position="1039"/>
        <end position="1129"/>
    </location>
</feature>
<feature type="region of interest" description="Disordered" evidence="5">
    <location>
        <begin position="243"/>
        <end position="315"/>
    </location>
</feature>
<sequence length="2898" mass="322956">MTTQAPTFTQPLQSVVVLEGSTATFEAHVSGLPVPEVSWFRDGQVISTSTLPGVQISFSDGRAKLMIPAVTKANSGRYSLRATNGSGQATSTAELLVTAETAPPNFSQRLQSMTVRQGSQVRLQVRVTGIPTPVVKFYRDGAEIQSSLDFQISQEGDLYSLLIAEAYPEDSGTYSVNATNSVGRATSTAELVVQGEDVVPAKKTKTIVSTAQISETRQTRIEKKIEAHFDARSIATVEMVIDGATGQLPHKTPPRIPPKPKSRSPTPPSIAAKAQLARQQSPSPIRHSPSPVRHVRAPTPSPVRSVSPAGRISTSPIRSVKSPLLMRKTQTTAMATGPEVPPPWKQEGYVASSTETEMRETTMTSSTQIRREERWEGRYGVQEQVTISGAAGAAASVSASSSFTAGAVATGTKEVKQETDKSAAVATVVAAVDMARVREPVISAVEQTAQRTTTTAVHIQPAQEQARKEAEKTAVTKVVVAADKAKEQELKSQRTREVIATKQEQTHITHEQIRKETEKAFVPKVVISATKAKEQETRITGEITTKQEQKRISQETIRQETETIAASTVVVATAMSTKLEAAVGVQEETAIPQDQTHLTHGQIMKETRKTVVPKVIVATPKIKEQDLVSRSREAITTQRDQVQITQEKVGVGKKAEAVATVVAAVDQARVREPREPKHVEESYSQQTTLEYGYKEHISTTKVPEQPQRPASEPHVVPKAVKPVVIQAPSETHIKTTDQMGMHISSQVKKTTDISTERLVHVDKRPRTASPHFTVSKISVPKTEHGYEASIAGSAIATLQKELSATSSTQKITKSVKAPTVKPGETRVRAEPTPSPQFPFADMPAPDTYKSQAGIEVKKEVGVSISGSAIREERVDVLRGREAKVTETARVPAPAEVPVTPPTLVSGLKNVTVVEGESVTLECHISGYPSPKVTWYREDYQIESSIDFQITFQGGIARLMIREAFAEDSGRFTCSAVNEAGTVSTSCYLAVQVSEEFDKETTLTEKFTTEEKRFVESRDVVMTDTSITEEQAGPGEPAAPFFISKPVVQKLVEGGSVVFECQIGGNPKPHVYWKKSGVPLTTGYRYKVSYNKQTGECRLVISMTFADDAGEYTIVIRNKHGETSASASLLEEADYEALVKSQQEMLYQTQMSTFIQEPKVGEIAPGFAYSEYEKEYEKEQALIRKKMAKDTVMVRTFVEDQEFHISSFEERLIKEIEYRIIKTTLEELLEEDGEEKMAVDISESEAIESGFDIRIKNYRILEGMGVTFHCKMSGYPLPKIAWYKDGKRIRHGERYQMDFLQDGRASLRIPVVLPEDEGIYTAFASNIKGNAICSGKLYVEPAAPFSAPTYMPTPEAVSRIRSVSPRSVSRSPIRMSPAMSPARMSPARMSPARMSPARMSPGRRLEETDESQLERLYKPVFVLKPASFKCLEGQTARFDLKVVGRPMPETFWFHNGQQIVNDYTHKIVIKEDGTQSLIIVPASPSDSGEWTVVAQNRAGKSTISVTLTVEAVEHQIKPAFVEKLKNVNIKEGSRLEMKVRATGNPNPDIVWLKNSDIIVPHKYPRIRIEGTKGEAALKIDSTIGQDSAWYTATAINKAGRDTTRCKVNVEVEFAEPEPERKLIIPRGTYRAKEIAAPELEPLHLRYGQEQWEEGDLYDKEKQQKPFFKKKLTSLRLKRFGPAHFECRLTPIGDPTMVVEWLHDGKPLEAANRLRMINEFGYCSLDYGAAYSRDSGVITCRATNKYGTDHTSATLIVKDEKSLVEESQLPDGKKGLQRIEELERMAHEGALTGVTTDQKEKQKPDIVLFPEPVRVLEGETARFRCRVTGYPQPKVNWYLNGQLIRKSKRFRVRYDGIHYLDIVDCKSYDTGEVKVTAENPEGATEHKVKLEIQQREDFRSVLRRAPEPKPEFHVHEPGKLQFEVQKVDRPVDTSETKEVVKLKRAERITHEKVSEESEELRSKFKRRTEEGYYEAITAVELKSRKKDESYEELLKKTKDELLHWTKELTEEEKKALAEEGKVTIPTFKPERIELSPSMEAPKIFERIQSQTVGQGSDAHFRVRVVGKPDPECEWYKNGVKIERSDRIYWYWPEDNVCELVIRDVTAEDSASIMVKAINIAGETSSHAFLLVQAKQLITFTQELQDVVAKEKDTMATFECETSEPFVKVKWYKDGIEVHAGDKYRMHSDRKVHFLSVLTIDTSDADDYSCVLVEDENIKTTAKLIVEGAVVEFVKELQDIEVPESYSGELECIISPENIEGKWYHNDVELKSNGKYSITSRRGRQNLTVKDVTKEDQGEYSFVADGKKTTCKLKMKPRPIAILQGLSDQKVCEGDIVQLEVKVSLENVEGVWMKDGQEVQHSDRVHIVIDKQSHMLLIEDMTKEDAGNYSFTIPALGLSTSGKVSVYSVDVITPLKDVNVIEGTKAVLECKVSVPDVTSVKWYLNDEQIKPDDRVQSIVKGTKQRLVINRTHASDEGPYKLMVGRVETSCNLSVEKIKIIRGLRDLTCTETQNVVFEVELSHSGIDVVWNFKGKEIKPSAKYKIEAHGKIYKLTVLNMMKDDEGEYAFYAGENTTSGKLTVAGGAISTPLTDQTVAESQEAVFECEVANPESEGEWLKDGKHLALSNNFRSESDGHKRRLVIAATKLDDAGEYTYKVATSKTSAKLKVEAVKIKKTLRNLTVTETQDAIFSVELTHPDVKGVQWIKNGVVLDSNDKYEITVKGTLYSLKIKNCAIADESVYGFKLGRLGASARLHVETVKIIKKPKDVTALENATVTFEVSVSHDTVPVKWFHKNVEIKPSDKHRLVSERKVHKLMLQNISPSDAGEYTAVVGQLECKAKLFVETLHITKTMKSIEVPETKAASFECEVSHFNVPSMWLKNGVEIEMSEKFKIVVQGNSTS</sequence>
<protein>
    <submittedName>
        <fullName evidence="7">Titin</fullName>
    </submittedName>
</protein>
<feature type="domain" description="Ig-like" evidence="6">
    <location>
        <begin position="2132"/>
        <end position="2223"/>
    </location>
</feature>
<dbReference type="InterPro" id="IPR052385">
    <property type="entry name" value="Obscurin/Obscurin-like_Reg"/>
</dbReference>
<dbReference type="InterPro" id="IPR003599">
    <property type="entry name" value="Ig_sub"/>
</dbReference>
<comment type="caution">
    <text evidence="7">The sequence shown here is derived from an EMBL/GenBank/DDBJ whole genome shotgun (WGS) entry which is preliminary data.</text>
</comment>
<dbReference type="SMART" id="SM00408">
    <property type="entry name" value="IGc2"/>
    <property type="match status" value="12"/>
</dbReference>
<dbReference type="PANTHER" id="PTHR35971:SF5">
    <property type="entry name" value="OBSCURIN LIKE CYTOSKELETAL ADAPTOR 1"/>
    <property type="match status" value="1"/>
</dbReference>
<dbReference type="Pfam" id="PF09042">
    <property type="entry name" value="Titin_Z"/>
    <property type="match status" value="2"/>
</dbReference>
<dbReference type="Gene3D" id="2.60.40.10">
    <property type="entry name" value="Immunoglobulins"/>
    <property type="match status" value="19"/>
</dbReference>
<dbReference type="Proteomes" id="UP001623349">
    <property type="component" value="Unassembled WGS sequence"/>
</dbReference>
<dbReference type="SMART" id="SM00409">
    <property type="entry name" value="IG"/>
    <property type="match status" value="18"/>
</dbReference>
<feature type="compositionally biased region" description="Low complexity" evidence="5">
    <location>
        <begin position="1367"/>
        <end position="1376"/>
    </location>
</feature>
<keyword evidence="4" id="KW-1015">Disulfide bond</keyword>
<feature type="domain" description="Ig-like" evidence="6">
    <location>
        <begin position="2581"/>
        <end position="2664"/>
    </location>
</feature>
<evidence type="ECO:0000256" key="5">
    <source>
        <dbReference type="SAM" id="MobiDB-lite"/>
    </source>
</evidence>
<accession>A0ABQ0EHE2</accession>
<feature type="domain" description="Ig-like" evidence="6">
    <location>
        <begin position="1418"/>
        <end position="1507"/>
    </location>
</feature>